<accession>A0AA39QYD2</accession>
<name>A0AA39QYD2_9LECA</name>
<dbReference type="InterPro" id="IPR050849">
    <property type="entry name" value="HAD-like_hydrolase_phosphatase"/>
</dbReference>
<gene>
    <name evidence="1" type="ORF">JMJ35_007372</name>
</gene>
<dbReference type="PANTHER" id="PTHR28181">
    <property type="entry name" value="UPF0655 PROTEIN YCR015C"/>
    <property type="match status" value="1"/>
</dbReference>
<reference evidence="1" key="1">
    <citation type="submission" date="2023-03" db="EMBL/GenBank/DDBJ databases">
        <title>Complete genome of Cladonia borealis.</title>
        <authorList>
            <person name="Park H."/>
        </authorList>
    </citation>
    <scope>NUCLEOTIDE SEQUENCE</scope>
    <source>
        <strain evidence="1">ANT050790</strain>
    </source>
</reference>
<comment type="caution">
    <text evidence="1">The sequence shown here is derived from an EMBL/GenBank/DDBJ whole genome shotgun (WGS) entry which is preliminary data.</text>
</comment>
<evidence type="ECO:0000313" key="2">
    <source>
        <dbReference type="Proteomes" id="UP001166286"/>
    </source>
</evidence>
<organism evidence="1 2">
    <name type="scientific">Cladonia borealis</name>
    <dbReference type="NCBI Taxonomy" id="184061"/>
    <lineage>
        <taxon>Eukaryota</taxon>
        <taxon>Fungi</taxon>
        <taxon>Dikarya</taxon>
        <taxon>Ascomycota</taxon>
        <taxon>Pezizomycotina</taxon>
        <taxon>Lecanoromycetes</taxon>
        <taxon>OSLEUM clade</taxon>
        <taxon>Lecanoromycetidae</taxon>
        <taxon>Lecanorales</taxon>
        <taxon>Lecanorineae</taxon>
        <taxon>Cladoniaceae</taxon>
        <taxon>Cladonia</taxon>
    </lineage>
</organism>
<protein>
    <submittedName>
        <fullName evidence="1">Uncharacterized protein</fullName>
    </submittedName>
</protein>
<evidence type="ECO:0000313" key="1">
    <source>
        <dbReference type="EMBL" id="KAK0509978.1"/>
    </source>
</evidence>
<dbReference type="AlphaFoldDB" id="A0AA39QYD2"/>
<keyword evidence="2" id="KW-1185">Reference proteome</keyword>
<sequence>MPPRPLLLLLDFDSTLTLTSTIPLLLSLSTFPTLHPLLPALSSSYTSSLASHSASYHPKKESRKTVASELAYLTTLTPIEKNSISRLENAGVWKGVTRGRIEDVAKQAVKGGKVVLRKGWGGLHA</sequence>
<dbReference type="EMBL" id="JAFEKC020000017">
    <property type="protein sequence ID" value="KAK0509978.1"/>
    <property type="molecule type" value="Genomic_DNA"/>
</dbReference>
<proteinExistence type="predicted"/>
<dbReference type="PANTHER" id="PTHR28181:SF1">
    <property type="entry name" value="COLD TOLERANCE PROTEIN 1"/>
    <property type="match status" value="1"/>
</dbReference>
<dbReference type="Proteomes" id="UP001166286">
    <property type="component" value="Unassembled WGS sequence"/>
</dbReference>